<feature type="transmembrane region" description="Helical" evidence="1">
    <location>
        <begin position="84"/>
        <end position="106"/>
    </location>
</feature>
<feature type="transmembrane region" description="Helical" evidence="1">
    <location>
        <begin position="230"/>
        <end position="250"/>
    </location>
</feature>
<evidence type="ECO:0000313" key="3">
    <source>
        <dbReference type="Proteomes" id="UP001177295"/>
    </source>
</evidence>
<feature type="transmembrane region" description="Helical" evidence="1">
    <location>
        <begin position="374"/>
        <end position="391"/>
    </location>
</feature>
<feature type="transmembrane region" description="Helical" evidence="1">
    <location>
        <begin position="118"/>
        <end position="139"/>
    </location>
</feature>
<protein>
    <recommendedName>
        <fullName evidence="4">O-antigen ligase</fullName>
    </recommendedName>
</protein>
<reference evidence="2 3" key="1">
    <citation type="journal article" date="2023" name="Cell">
        <title>Genetic manipulation of Patescibacteria provides mechanistic insights into microbial dark matter and the epibiotic lifestyle.</title>
        <authorList>
            <person name="Wang Y."/>
            <person name="Gallagher L.A."/>
            <person name="Andrade P.A."/>
            <person name="Liu A."/>
            <person name="Humphreys I.R."/>
            <person name="Turkarslan S."/>
            <person name="Cutler K.J."/>
            <person name="Arrieta-Ortiz M.L."/>
            <person name="Li Y."/>
            <person name="Radey M.C."/>
            <person name="McLean J.S."/>
            <person name="Cong Q."/>
            <person name="Baker D."/>
            <person name="Baliga N.S."/>
            <person name="Peterson S.B."/>
            <person name="Mougous J.D."/>
        </authorList>
    </citation>
    <scope>NUCLEOTIDE SEQUENCE [LARGE SCALE GENOMIC DNA]</scope>
    <source>
        <strain evidence="2 3">ML1</strain>
    </source>
</reference>
<dbReference type="RefSeq" id="WP_376754096.1">
    <property type="nucleotide sequence ID" value="NZ_CP124550.1"/>
</dbReference>
<dbReference type="EMBL" id="CP124550">
    <property type="protein sequence ID" value="WIO45723.1"/>
    <property type="molecule type" value="Genomic_DNA"/>
</dbReference>
<feature type="transmembrane region" description="Helical" evidence="1">
    <location>
        <begin position="29"/>
        <end position="46"/>
    </location>
</feature>
<sequence>MKYAKVLFLIFLVLKPFYIFDSGGIQFADIFLILSALIALPLLFLNRNKNGLMKEIFHENKLFILFTALATLVNLYYFSTLGKVSFVLSLLYLVFNLIAVMLFSYLGKSRQFLVKISIILETHLMLQVVIFFLGAGRMYDDVRYMGIMNDPNQFGFFVFIAFLYIYVIHRSLNINSLRTGLSLALTVFLVFLSGSTGMVLGLGVFVAAILCYKLLQIGHTRYVVIQKTMYALAIFVVTFMLIIIPAGLLVGGESVEKMMSNQVLVERVSNKVSSGGTTNDLTFWEDRGYDKLYFYPQYAIFGAGQGEYYRFSKAATDIEVHATLPEVLFVYGIVPCCILLLWMYQRTKRAPMYAKIALLALLVESFTLLNQRQALFWMFIVLTGVIAAPTLSKDNLPIEGLAVNSTKGRVGYKKMEVRCE</sequence>
<evidence type="ECO:0000313" key="2">
    <source>
        <dbReference type="EMBL" id="WIO45723.1"/>
    </source>
</evidence>
<keyword evidence="1" id="KW-0812">Transmembrane</keyword>
<keyword evidence="1" id="KW-0472">Membrane</keyword>
<organism evidence="2 3">
    <name type="scientific">Candidatus Southlakia epibionticum</name>
    <dbReference type="NCBI Taxonomy" id="3043284"/>
    <lineage>
        <taxon>Bacteria</taxon>
        <taxon>Candidatus Saccharimonadota</taxon>
        <taxon>Candidatus Saccharimonadia</taxon>
        <taxon>Candidatus Saccharimonadales</taxon>
        <taxon>Candidatus Saccharimonadaceae</taxon>
        <taxon>Candidatus Southlakia</taxon>
    </lineage>
</organism>
<keyword evidence="1" id="KW-1133">Transmembrane helix</keyword>
<keyword evidence="3" id="KW-1185">Reference proteome</keyword>
<feature type="transmembrane region" description="Helical" evidence="1">
    <location>
        <begin position="62"/>
        <end position="78"/>
    </location>
</feature>
<accession>A0ABY8WWV3</accession>
<feature type="transmembrane region" description="Helical" evidence="1">
    <location>
        <begin position="151"/>
        <end position="169"/>
    </location>
</feature>
<name>A0ABY8WWV3_9BACT</name>
<gene>
    <name evidence="2" type="ORF">SEML1_0081</name>
</gene>
<evidence type="ECO:0000256" key="1">
    <source>
        <dbReference type="SAM" id="Phobius"/>
    </source>
</evidence>
<feature type="transmembrane region" description="Helical" evidence="1">
    <location>
        <begin position="181"/>
        <end position="210"/>
    </location>
</feature>
<feature type="transmembrane region" description="Helical" evidence="1">
    <location>
        <begin position="350"/>
        <end position="369"/>
    </location>
</feature>
<feature type="transmembrane region" description="Helical" evidence="1">
    <location>
        <begin position="327"/>
        <end position="344"/>
    </location>
</feature>
<evidence type="ECO:0008006" key="4">
    <source>
        <dbReference type="Google" id="ProtNLM"/>
    </source>
</evidence>
<proteinExistence type="predicted"/>
<dbReference type="Proteomes" id="UP001177295">
    <property type="component" value="Chromosome"/>
</dbReference>